<dbReference type="InterPro" id="IPR013126">
    <property type="entry name" value="Hsp_70_fam"/>
</dbReference>
<keyword evidence="5" id="KW-1185">Reference proteome</keyword>
<gene>
    <name evidence="4" type="ORF">ETH_00010625</name>
</gene>
<dbReference type="VEuPathDB" id="ToxoDB:ETH2_1118500"/>
<dbReference type="OMA" id="YFYRHKL"/>
<dbReference type="InterPro" id="IPR043129">
    <property type="entry name" value="ATPase_NBD"/>
</dbReference>
<feature type="compositionally biased region" description="Basic and acidic residues" evidence="3">
    <location>
        <begin position="705"/>
        <end position="725"/>
    </location>
</feature>
<keyword evidence="2" id="KW-0067">ATP-binding</keyword>
<dbReference type="GO" id="GO:0005634">
    <property type="term" value="C:nucleus"/>
    <property type="evidence" value="ECO:0007669"/>
    <property type="project" value="TreeGrafter"/>
</dbReference>
<dbReference type="AlphaFoldDB" id="U6KU66"/>
<dbReference type="Gene3D" id="1.20.1270.10">
    <property type="match status" value="1"/>
</dbReference>
<feature type="region of interest" description="Disordered" evidence="3">
    <location>
        <begin position="412"/>
        <end position="434"/>
    </location>
</feature>
<feature type="compositionally biased region" description="Pro residues" evidence="3">
    <location>
        <begin position="678"/>
        <end position="688"/>
    </location>
</feature>
<dbReference type="GO" id="GO:0140662">
    <property type="term" value="F:ATP-dependent protein folding chaperone"/>
    <property type="evidence" value="ECO:0007669"/>
    <property type="project" value="InterPro"/>
</dbReference>
<dbReference type="PANTHER" id="PTHR45639">
    <property type="entry name" value="HSC70CB, ISOFORM G-RELATED"/>
    <property type="match status" value="1"/>
</dbReference>
<dbReference type="GeneID" id="25251319"/>
<evidence type="ECO:0000313" key="5">
    <source>
        <dbReference type="Proteomes" id="UP000030747"/>
    </source>
</evidence>
<reference evidence="4" key="2">
    <citation type="submission" date="2013-10" db="EMBL/GenBank/DDBJ databases">
        <authorList>
            <person name="Aslett M."/>
        </authorList>
    </citation>
    <scope>NUCLEOTIDE SEQUENCE [LARGE SCALE GENOMIC DNA]</scope>
    <source>
        <strain evidence="4">Houghton</strain>
    </source>
</reference>
<keyword evidence="4" id="KW-0346">Stress response</keyword>
<dbReference type="InterPro" id="IPR029048">
    <property type="entry name" value="HSP70_C_sf"/>
</dbReference>
<dbReference type="OrthoDB" id="354469at2759"/>
<dbReference type="Pfam" id="PF00012">
    <property type="entry name" value="HSP70"/>
    <property type="match status" value="1"/>
</dbReference>
<feature type="region of interest" description="Disordered" evidence="3">
    <location>
        <begin position="677"/>
        <end position="732"/>
    </location>
</feature>
<dbReference type="Proteomes" id="UP000030747">
    <property type="component" value="Unassembled WGS sequence"/>
</dbReference>
<dbReference type="RefSeq" id="XP_013232452.1">
    <property type="nucleotide sequence ID" value="XM_013376998.1"/>
</dbReference>
<name>U6KU66_EIMTE</name>
<dbReference type="FunFam" id="3.90.640.10:FF:000004">
    <property type="entry name" value="Heat shock 70 kDa protein 4"/>
    <property type="match status" value="1"/>
</dbReference>
<evidence type="ECO:0000313" key="4">
    <source>
        <dbReference type="EMBL" id="CDJ41702.1"/>
    </source>
</evidence>
<reference evidence="4" key="1">
    <citation type="submission" date="2013-10" db="EMBL/GenBank/DDBJ databases">
        <title>Genomic analysis of the causative agents of coccidiosis in chickens.</title>
        <authorList>
            <person name="Reid A.J."/>
            <person name="Blake D."/>
            <person name="Billington K."/>
            <person name="Browne H."/>
            <person name="Dunn M."/>
            <person name="Hung S."/>
            <person name="Kawahara F."/>
            <person name="Miranda-Saavedra D."/>
            <person name="Mourier T."/>
            <person name="Nagra H."/>
            <person name="Otto T.D."/>
            <person name="Rawlings N."/>
            <person name="Sanchez A."/>
            <person name="Sanders M."/>
            <person name="Subramaniam C."/>
            <person name="Tay Y."/>
            <person name="Dear P."/>
            <person name="Doerig C."/>
            <person name="Gruber A."/>
            <person name="Parkinson J."/>
            <person name="Shirley M."/>
            <person name="Wan K.L."/>
            <person name="Berriman M."/>
            <person name="Tomley F."/>
            <person name="Pain A."/>
        </authorList>
    </citation>
    <scope>NUCLEOTIDE SEQUENCE [LARGE SCALE GENOMIC DNA]</scope>
    <source>
        <strain evidence="4">Houghton</strain>
    </source>
</reference>
<protein>
    <submittedName>
        <fullName evidence="4">Heat shock protein, putative</fullName>
    </submittedName>
</protein>
<dbReference type="PRINTS" id="PR00301">
    <property type="entry name" value="HEATSHOCK70"/>
</dbReference>
<dbReference type="VEuPathDB" id="ToxoDB:ETH_00010625"/>
<dbReference type="EMBL" id="HG675655">
    <property type="protein sequence ID" value="CDJ41702.1"/>
    <property type="molecule type" value="Genomic_DNA"/>
</dbReference>
<dbReference type="SUPFAM" id="SSF53067">
    <property type="entry name" value="Actin-like ATPase domain"/>
    <property type="match status" value="2"/>
</dbReference>
<keyword evidence="1" id="KW-0547">Nucleotide-binding</keyword>
<organism evidence="4 5">
    <name type="scientific">Eimeria tenella</name>
    <name type="common">Coccidian parasite</name>
    <dbReference type="NCBI Taxonomy" id="5802"/>
    <lineage>
        <taxon>Eukaryota</taxon>
        <taxon>Sar</taxon>
        <taxon>Alveolata</taxon>
        <taxon>Apicomplexa</taxon>
        <taxon>Conoidasida</taxon>
        <taxon>Coccidia</taxon>
        <taxon>Eucoccidiorida</taxon>
        <taxon>Eimeriorina</taxon>
        <taxon>Eimeriidae</taxon>
        <taxon>Eimeria</taxon>
    </lineage>
</organism>
<dbReference type="Gene3D" id="3.30.420.40">
    <property type="match status" value="2"/>
</dbReference>
<sequence length="732" mass="80131">MAVLGIDIGTQNSVLATIHRGVVSVVRTELADRLTPSLVLFSQGHRLMGDHAAPLVRSQAKACCRSFKNLLGEVFSESSRVPREQKFQLAEVAEAPGGVAGFKVRTGAGEEVLPASRVCGAFLTKLQQLAEAATGRTAKEVVLSCPCWFRERNRQALLDAARVAGLSCLRVVSDLTATALDYGLYRRQHFTEKPTVVAFVSVGHSAAAASVAAFTAAGGEVLAEVSNPDLGGRDLDLLIAQHFAKIFEKQHGLNPLENLKARLKLEDQAERTKKILSANSETTFAIECLMEDRDLSGLITRELFEELCANTFKPSLLKLLQQALNISGLQAADIAFVEAVGGCTRIPWIQKCISEAFGKEISRTLSGDECVARGCALQAAMASLHFKVKEFDFGEKLWHPVALRWTGEGPVQCSTQQMEGGPPGDPQEGAPPAGCREIELPLGTPTNTLRKITFIRSASFEVHAAYKDLDPNSVSADLGRLTEKEVLEFREMELEMINEDRVHREKQEKLNELETAVYVLRDGLAGPLSNFASPNEKQNLNKVLEEVESWVYEHQQDPQLTKTAIAQQLQQLAALAAPVQHRQQQQQRRQAAAEKLRATIQECRHTATAAAPEYAHIEQQVMQQLLQAAEADEGWLNRVMQEAAAQPPTENPTVLAETIEQRNSDLFAFMKKICSTPKPRPAASPAPPAAASEDEMDVEGAPRQQQEEAAKGENAKCDQEFKEPMVEEPSDP</sequence>
<evidence type="ECO:0000256" key="2">
    <source>
        <dbReference type="ARBA" id="ARBA00022840"/>
    </source>
</evidence>
<proteinExistence type="predicted"/>
<evidence type="ECO:0000256" key="1">
    <source>
        <dbReference type="ARBA" id="ARBA00022741"/>
    </source>
</evidence>
<dbReference type="Gene3D" id="3.30.30.30">
    <property type="match status" value="1"/>
</dbReference>
<dbReference type="SUPFAM" id="SSF100934">
    <property type="entry name" value="Heat shock protein 70kD (HSP70), C-terminal subdomain"/>
    <property type="match status" value="1"/>
</dbReference>
<dbReference type="PANTHER" id="PTHR45639:SF4">
    <property type="entry name" value="HSC70CB, ISOFORM G"/>
    <property type="match status" value="1"/>
</dbReference>
<dbReference type="Gene3D" id="3.90.640.10">
    <property type="entry name" value="Actin, Chain A, domain 4"/>
    <property type="match status" value="1"/>
</dbReference>
<dbReference type="GO" id="GO:0005829">
    <property type="term" value="C:cytosol"/>
    <property type="evidence" value="ECO:0007669"/>
    <property type="project" value="TreeGrafter"/>
</dbReference>
<evidence type="ECO:0000256" key="3">
    <source>
        <dbReference type="SAM" id="MobiDB-lite"/>
    </source>
</evidence>
<dbReference type="GO" id="GO:0005524">
    <property type="term" value="F:ATP binding"/>
    <property type="evidence" value="ECO:0007669"/>
    <property type="project" value="UniProtKB-KW"/>
</dbReference>
<accession>U6KU66</accession>